<sequence>MRTQAGDTSAQDEFPTVAAAFRKSASDNAVYLVLICIGMLVCTYLYMYVWVYTAEVSSKRLRERYLGAVLRQDIAFFDNVGAGEVATRIQTNTPFVRQWKLALALTSILPCIASTGGLMNKALSKYMQLSLKHIADGGSVAEEVISTIRTASVKVECSNRKLREAKEVEAVQADDSSSIAIDDKIELVKDGSVTLGRSNTSTSLTSEIIRRKQEAGELGSKEEPDYSLTYLFKRMAKLNQGSWKNISHLGRVLCLSERTAWYTPLLAWCCYRRGKSTVIQLIERFYDPLAGNVYLDGQKITELNIQDYRRQIALVFQEPTLYSGTVKFNIHILLGAIGPREEVTQDAIEEACRNANILEFIQSLPDGSPERIARARALLRNLRVLLLDEATSGLDSRSEKVVQASLDQAAKGRTTIAIAHKLSTIQNADNMHDGTVAESGTHDQLISRRGDYYEYVQLQGLSKRENA</sequence>
<keyword evidence="9" id="KW-1185">Reference proteome</keyword>
<dbReference type="Proteomes" id="UP000305067">
    <property type="component" value="Unassembled WGS sequence"/>
</dbReference>
<dbReference type="GO" id="GO:0005524">
    <property type="term" value="F:ATP binding"/>
    <property type="evidence" value="ECO:0007669"/>
    <property type="project" value="InterPro"/>
</dbReference>
<evidence type="ECO:0000256" key="3">
    <source>
        <dbReference type="ARBA" id="ARBA00022989"/>
    </source>
</evidence>
<dbReference type="PANTHER" id="PTHR43394">
    <property type="entry name" value="ATP-DEPENDENT PERMEASE MDL1, MITOCHONDRIAL"/>
    <property type="match status" value="1"/>
</dbReference>
<dbReference type="InterPro" id="IPR027417">
    <property type="entry name" value="P-loop_NTPase"/>
</dbReference>
<dbReference type="GO" id="GO:0015421">
    <property type="term" value="F:ABC-type oligopeptide transporter activity"/>
    <property type="evidence" value="ECO:0007669"/>
    <property type="project" value="TreeGrafter"/>
</dbReference>
<evidence type="ECO:0000256" key="5">
    <source>
        <dbReference type="SAM" id="Phobius"/>
    </source>
</evidence>
<dbReference type="SUPFAM" id="SSF52540">
    <property type="entry name" value="P-loop containing nucleoside triphosphate hydrolases"/>
    <property type="match status" value="1"/>
</dbReference>
<dbReference type="AlphaFoldDB" id="A0A5C3QFF3"/>
<keyword evidence="3 5" id="KW-1133">Transmembrane helix</keyword>
<dbReference type="Gene3D" id="3.40.50.300">
    <property type="entry name" value="P-loop containing nucleotide triphosphate hydrolases"/>
    <property type="match status" value="1"/>
</dbReference>
<protein>
    <submittedName>
        <fullName evidence="8">P-loop containing nucleoside triphosphate hydrolase protein</fullName>
    </submittedName>
</protein>
<dbReference type="PROSITE" id="PS50893">
    <property type="entry name" value="ABC_TRANSPORTER_2"/>
    <property type="match status" value="1"/>
</dbReference>
<name>A0A5C3QFF3_9AGAR</name>
<feature type="domain" description="ABC transporter" evidence="6">
    <location>
        <begin position="226"/>
        <end position="458"/>
    </location>
</feature>
<dbReference type="STRING" id="1884261.A0A5C3QFF3"/>
<dbReference type="PANTHER" id="PTHR43394:SF1">
    <property type="entry name" value="ATP-BINDING CASSETTE SUB-FAMILY B MEMBER 10, MITOCHONDRIAL"/>
    <property type="match status" value="1"/>
</dbReference>
<keyword evidence="8" id="KW-0378">Hydrolase</keyword>
<dbReference type="InterPro" id="IPR003439">
    <property type="entry name" value="ABC_transporter-like_ATP-bd"/>
</dbReference>
<dbReference type="InterPro" id="IPR011527">
    <property type="entry name" value="ABC1_TM_dom"/>
</dbReference>
<comment type="subcellular location">
    <subcellularLocation>
        <location evidence="1">Membrane</location>
        <topology evidence="1">Multi-pass membrane protein</topology>
    </subcellularLocation>
</comment>
<dbReference type="EMBL" id="ML178831">
    <property type="protein sequence ID" value="TFK99967.1"/>
    <property type="molecule type" value="Genomic_DNA"/>
</dbReference>
<feature type="transmembrane region" description="Helical" evidence="5">
    <location>
        <begin position="29"/>
        <end position="51"/>
    </location>
</feature>
<organism evidence="8 9">
    <name type="scientific">Pterulicium gracile</name>
    <dbReference type="NCBI Taxonomy" id="1884261"/>
    <lineage>
        <taxon>Eukaryota</taxon>
        <taxon>Fungi</taxon>
        <taxon>Dikarya</taxon>
        <taxon>Basidiomycota</taxon>
        <taxon>Agaricomycotina</taxon>
        <taxon>Agaricomycetes</taxon>
        <taxon>Agaricomycetidae</taxon>
        <taxon>Agaricales</taxon>
        <taxon>Pleurotineae</taxon>
        <taxon>Pterulaceae</taxon>
        <taxon>Pterulicium</taxon>
    </lineage>
</organism>
<dbReference type="Pfam" id="PF00005">
    <property type="entry name" value="ABC_tran"/>
    <property type="match status" value="1"/>
</dbReference>
<reference evidence="8 9" key="1">
    <citation type="journal article" date="2019" name="Nat. Ecol. Evol.">
        <title>Megaphylogeny resolves global patterns of mushroom evolution.</title>
        <authorList>
            <person name="Varga T."/>
            <person name="Krizsan K."/>
            <person name="Foldi C."/>
            <person name="Dima B."/>
            <person name="Sanchez-Garcia M."/>
            <person name="Sanchez-Ramirez S."/>
            <person name="Szollosi G.J."/>
            <person name="Szarkandi J.G."/>
            <person name="Papp V."/>
            <person name="Albert L."/>
            <person name="Andreopoulos W."/>
            <person name="Angelini C."/>
            <person name="Antonin V."/>
            <person name="Barry K.W."/>
            <person name="Bougher N.L."/>
            <person name="Buchanan P."/>
            <person name="Buyck B."/>
            <person name="Bense V."/>
            <person name="Catcheside P."/>
            <person name="Chovatia M."/>
            <person name="Cooper J."/>
            <person name="Damon W."/>
            <person name="Desjardin D."/>
            <person name="Finy P."/>
            <person name="Geml J."/>
            <person name="Haridas S."/>
            <person name="Hughes K."/>
            <person name="Justo A."/>
            <person name="Karasinski D."/>
            <person name="Kautmanova I."/>
            <person name="Kiss B."/>
            <person name="Kocsube S."/>
            <person name="Kotiranta H."/>
            <person name="LaButti K.M."/>
            <person name="Lechner B.E."/>
            <person name="Liimatainen K."/>
            <person name="Lipzen A."/>
            <person name="Lukacs Z."/>
            <person name="Mihaltcheva S."/>
            <person name="Morgado L.N."/>
            <person name="Niskanen T."/>
            <person name="Noordeloos M.E."/>
            <person name="Ohm R.A."/>
            <person name="Ortiz-Santana B."/>
            <person name="Ovrebo C."/>
            <person name="Racz N."/>
            <person name="Riley R."/>
            <person name="Savchenko A."/>
            <person name="Shiryaev A."/>
            <person name="Soop K."/>
            <person name="Spirin V."/>
            <person name="Szebenyi C."/>
            <person name="Tomsovsky M."/>
            <person name="Tulloss R.E."/>
            <person name="Uehling J."/>
            <person name="Grigoriev I.V."/>
            <person name="Vagvolgyi C."/>
            <person name="Papp T."/>
            <person name="Martin F.M."/>
            <person name="Miettinen O."/>
            <person name="Hibbett D.S."/>
            <person name="Nagy L.G."/>
        </authorList>
    </citation>
    <scope>NUCLEOTIDE SEQUENCE [LARGE SCALE GENOMIC DNA]</scope>
    <source>
        <strain evidence="8 9">CBS 309.79</strain>
    </source>
</reference>
<dbReference type="PROSITE" id="PS50929">
    <property type="entry name" value="ABC_TM1F"/>
    <property type="match status" value="1"/>
</dbReference>
<keyword evidence="4 5" id="KW-0472">Membrane</keyword>
<dbReference type="InterPro" id="IPR039421">
    <property type="entry name" value="Type_1_exporter"/>
</dbReference>
<proteinExistence type="predicted"/>
<dbReference type="OrthoDB" id="5592653at2759"/>
<dbReference type="GO" id="GO:0016887">
    <property type="term" value="F:ATP hydrolysis activity"/>
    <property type="evidence" value="ECO:0007669"/>
    <property type="project" value="InterPro"/>
</dbReference>
<feature type="domain" description="ABC transmembrane type-1" evidence="7">
    <location>
        <begin position="29"/>
        <end position="150"/>
    </location>
</feature>
<dbReference type="GO" id="GO:0090374">
    <property type="term" value="P:oligopeptide export from mitochondrion"/>
    <property type="evidence" value="ECO:0007669"/>
    <property type="project" value="TreeGrafter"/>
</dbReference>
<evidence type="ECO:0000313" key="8">
    <source>
        <dbReference type="EMBL" id="TFK99967.1"/>
    </source>
</evidence>
<dbReference type="Gene3D" id="1.20.1560.10">
    <property type="entry name" value="ABC transporter type 1, transmembrane domain"/>
    <property type="match status" value="1"/>
</dbReference>
<evidence type="ECO:0000256" key="2">
    <source>
        <dbReference type="ARBA" id="ARBA00022692"/>
    </source>
</evidence>
<accession>A0A5C3QFF3</accession>
<gene>
    <name evidence="8" type="ORF">BDV98DRAFT_594516</name>
</gene>
<evidence type="ECO:0000256" key="4">
    <source>
        <dbReference type="ARBA" id="ARBA00023136"/>
    </source>
</evidence>
<dbReference type="Pfam" id="PF00664">
    <property type="entry name" value="ABC_membrane"/>
    <property type="match status" value="1"/>
</dbReference>
<dbReference type="GO" id="GO:0005743">
    <property type="term" value="C:mitochondrial inner membrane"/>
    <property type="evidence" value="ECO:0007669"/>
    <property type="project" value="TreeGrafter"/>
</dbReference>
<evidence type="ECO:0000256" key="1">
    <source>
        <dbReference type="ARBA" id="ARBA00004141"/>
    </source>
</evidence>
<evidence type="ECO:0000313" key="9">
    <source>
        <dbReference type="Proteomes" id="UP000305067"/>
    </source>
</evidence>
<keyword evidence="2 5" id="KW-0812">Transmembrane</keyword>
<dbReference type="InterPro" id="IPR036640">
    <property type="entry name" value="ABC1_TM_sf"/>
</dbReference>
<dbReference type="SUPFAM" id="SSF90123">
    <property type="entry name" value="ABC transporter transmembrane region"/>
    <property type="match status" value="1"/>
</dbReference>
<evidence type="ECO:0000259" key="7">
    <source>
        <dbReference type="PROSITE" id="PS50929"/>
    </source>
</evidence>
<evidence type="ECO:0000259" key="6">
    <source>
        <dbReference type="PROSITE" id="PS50893"/>
    </source>
</evidence>